<accession>A0A380STL0</accession>
<dbReference type="PIRSF" id="PIRSF016636">
    <property type="entry name" value="AlgI_DltB"/>
    <property type="match status" value="1"/>
</dbReference>
<dbReference type="UniPathway" id="UPA00286"/>
<dbReference type="InterPro" id="IPR004299">
    <property type="entry name" value="MBOAT_fam"/>
</dbReference>
<evidence type="ECO:0000256" key="5">
    <source>
        <dbReference type="ARBA" id="ARBA00022679"/>
    </source>
</evidence>
<feature type="transmembrane region" description="Helical" evidence="12">
    <location>
        <begin position="61"/>
        <end position="83"/>
    </location>
</feature>
<evidence type="ECO:0000256" key="9">
    <source>
        <dbReference type="ARBA" id="ARBA00023136"/>
    </source>
</evidence>
<feature type="transmembrane region" description="Helical" evidence="12">
    <location>
        <begin position="419"/>
        <end position="447"/>
    </location>
</feature>
<comment type="similarity">
    <text evidence="3 11">Belongs to the membrane-bound acyltransferase family.</text>
</comment>
<keyword evidence="4 11" id="KW-1003">Cell membrane</keyword>
<keyword evidence="7 11" id="KW-0016">Alginate biosynthesis</keyword>
<reference evidence="14" key="1">
    <citation type="submission" date="2018-07" db="EMBL/GenBank/DDBJ databases">
        <authorList>
            <person name="Blom J."/>
        </authorList>
    </citation>
    <scope>NUCLEOTIDE SEQUENCE [LARGE SCALE GENOMIC DNA]</scope>
    <source>
        <strain evidence="14">CCOS 864</strain>
    </source>
</reference>
<dbReference type="GO" id="GO:0016746">
    <property type="term" value="F:acyltransferase activity"/>
    <property type="evidence" value="ECO:0007669"/>
    <property type="project" value="UniProtKB-KW"/>
</dbReference>
<dbReference type="EC" id="2.3.1.-" evidence="11"/>
<dbReference type="InterPro" id="IPR028362">
    <property type="entry name" value="AlgI"/>
</dbReference>
<feature type="transmembrane region" description="Helical" evidence="12">
    <location>
        <begin position="467"/>
        <end position="495"/>
    </location>
</feature>
<evidence type="ECO:0000256" key="10">
    <source>
        <dbReference type="ARBA" id="ARBA00023315"/>
    </source>
</evidence>
<dbReference type="PANTHER" id="PTHR13285">
    <property type="entry name" value="ACYLTRANSFERASE"/>
    <property type="match status" value="1"/>
</dbReference>
<feature type="transmembrane region" description="Helical" evidence="12">
    <location>
        <begin position="103"/>
        <end position="120"/>
    </location>
</feature>
<keyword evidence="6 11" id="KW-0812">Transmembrane</keyword>
<keyword evidence="8 12" id="KW-1133">Transmembrane helix</keyword>
<comment type="subcellular location">
    <subcellularLocation>
        <location evidence="1">Cell inner membrane</location>
        <topology evidence="1">Multi-pass membrane protein</topology>
    </subcellularLocation>
</comment>
<protein>
    <recommendedName>
        <fullName evidence="11">Probable alginate O-acetylase</fullName>
        <ecNumber evidence="11">2.3.1.-</ecNumber>
    </recommendedName>
</protein>
<dbReference type="GO" id="GO:0005886">
    <property type="term" value="C:plasma membrane"/>
    <property type="evidence" value="ECO:0007669"/>
    <property type="project" value="UniProtKB-SubCell"/>
</dbReference>
<feature type="transmembrane region" description="Helical" evidence="12">
    <location>
        <begin position="141"/>
        <end position="161"/>
    </location>
</feature>
<evidence type="ECO:0000256" key="12">
    <source>
        <dbReference type="SAM" id="Phobius"/>
    </source>
</evidence>
<comment type="pathway">
    <text evidence="2 11">Glycan biosynthesis; alginate biosynthesis.</text>
</comment>
<evidence type="ECO:0000256" key="7">
    <source>
        <dbReference type="ARBA" id="ARBA00022841"/>
    </source>
</evidence>
<dbReference type="InterPro" id="IPR024194">
    <property type="entry name" value="Ac/AlaTfrase_AlgI/DltB"/>
</dbReference>
<evidence type="ECO:0000256" key="6">
    <source>
        <dbReference type="ARBA" id="ARBA00022692"/>
    </source>
</evidence>
<feature type="transmembrane region" description="Helical" evidence="12">
    <location>
        <begin position="341"/>
        <end position="364"/>
    </location>
</feature>
<evidence type="ECO:0000256" key="3">
    <source>
        <dbReference type="ARBA" id="ARBA00010323"/>
    </source>
</evidence>
<feature type="transmembrane region" description="Helical" evidence="12">
    <location>
        <begin position="260"/>
        <end position="287"/>
    </location>
</feature>
<sequence length="497" mass="55406">MALCHNRARFTPRVSRGEASYFCCHVMDYVVSFLSIEFGLCFTLFFIVYWSLCWSVRLQNVLLLAASYALVASFSFNSLYILLGYSALVYLLGLVGERYPGRRFSYLLVLLLVLGCFYLFKYQEFFVGGVQGALASAGLDVSLPVLEVLVPIGLSFYAFHSVSYLVSINRREMPSASPFDLALYLAFFPSLIAGPVNRASHMLAQIRTSGIREVLEPQRALGLIALAVVKLFFCSAWLASEWVDPVFETPGSYSPEQILLSVYGYSFLIYFNFSGYTNLVTGIALLLGFRLPENFNAPYAAHNLKEFWGRWHISLSLFIRDYVYIPLGGNRQGVWRGNLNMLLAMLVSGLWHGASINFIIWGALHGIGLALYKASTYILPQPMRWPGAGLAARLLTFHYVAFAWIFFRSASLDEAVDMLAGIGGLSLDGLFSSTGLLLLVSVLYVAVYPQLLVLLRQFFAATTRLPWQLYPIPLGLFVSLVIFASQSGVPGFIYASF</sequence>
<dbReference type="InterPro" id="IPR051085">
    <property type="entry name" value="MB_O-acyltransferase"/>
</dbReference>
<keyword evidence="14" id="KW-1185">Reference proteome</keyword>
<dbReference type="GO" id="GO:0042121">
    <property type="term" value="P:alginic acid biosynthetic process"/>
    <property type="evidence" value="ECO:0007669"/>
    <property type="project" value="UniProtKB-UniRule"/>
</dbReference>
<evidence type="ECO:0000256" key="8">
    <source>
        <dbReference type="ARBA" id="ARBA00022989"/>
    </source>
</evidence>
<dbReference type="Proteomes" id="UP000255177">
    <property type="component" value="Unassembled WGS sequence"/>
</dbReference>
<keyword evidence="5 11" id="KW-0808">Transferase</keyword>
<evidence type="ECO:0000256" key="11">
    <source>
        <dbReference type="PIRNR" id="PIRNR016636"/>
    </source>
</evidence>
<feature type="transmembrane region" description="Helical" evidence="12">
    <location>
        <begin position="384"/>
        <end position="407"/>
    </location>
</feature>
<dbReference type="EMBL" id="UIDD01000003">
    <property type="protein sequence ID" value="SUQ61327.1"/>
    <property type="molecule type" value="Genomic_DNA"/>
</dbReference>
<proteinExistence type="inferred from homology"/>
<feature type="transmembrane region" description="Helical" evidence="12">
    <location>
        <begin position="29"/>
        <end position="49"/>
    </location>
</feature>
<keyword evidence="9 11" id="KW-0472">Membrane</keyword>
<evidence type="ECO:0000256" key="1">
    <source>
        <dbReference type="ARBA" id="ARBA00004429"/>
    </source>
</evidence>
<organism evidence="13 14">
    <name type="scientific">Pseudomonas wadenswilerensis</name>
    <dbReference type="NCBI Taxonomy" id="1785161"/>
    <lineage>
        <taxon>Bacteria</taxon>
        <taxon>Pseudomonadati</taxon>
        <taxon>Pseudomonadota</taxon>
        <taxon>Gammaproteobacteria</taxon>
        <taxon>Pseudomonadales</taxon>
        <taxon>Pseudomonadaceae</taxon>
        <taxon>Pseudomonas</taxon>
    </lineage>
</organism>
<dbReference type="PIRSF" id="PIRSF500217">
    <property type="entry name" value="AlgI"/>
    <property type="match status" value="1"/>
</dbReference>
<evidence type="ECO:0000313" key="13">
    <source>
        <dbReference type="EMBL" id="SUQ61327.1"/>
    </source>
</evidence>
<keyword evidence="10 11" id="KW-0012">Acyltransferase</keyword>
<dbReference type="AlphaFoldDB" id="A0A380STL0"/>
<evidence type="ECO:0000313" key="14">
    <source>
        <dbReference type="Proteomes" id="UP000255177"/>
    </source>
</evidence>
<dbReference type="PANTHER" id="PTHR13285:SF23">
    <property type="entry name" value="TEICHOIC ACID D-ALANYLTRANSFERASE"/>
    <property type="match status" value="1"/>
</dbReference>
<gene>
    <name evidence="13" type="primary">algI</name>
    <name evidence="13" type="ORF">CCOS864_00742</name>
</gene>
<evidence type="ECO:0000256" key="2">
    <source>
        <dbReference type="ARBA" id="ARBA00005182"/>
    </source>
</evidence>
<evidence type="ECO:0000256" key="4">
    <source>
        <dbReference type="ARBA" id="ARBA00022475"/>
    </source>
</evidence>
<name>A0A380STL0_9PSED</name>
<dbReference type="Pfam" id="PF03062">
    <property type="entry name" value="MBOAT"/>
    <property type="match status" value="1"/>
</dbReference>
<keyword evidence="11" id="KW-0997">Cell inner membrane</keyword>